<name>T1BRN1_9ZZZZ</name>
<dbReference type="AlphaFoldDB" id="T1BRN1"/>
<reference evidence="2" key="1">
    <citation type="submission" date="2013-08" db="EMBL/GenBank/DDBJ databases">
        <authorList>
            <person name="Mendez C."/>
            <person name="Richter M."/>
            <person name="Ferrer M."/>
            <person name="Sanchez J."/>
        </authorList>
    </citation>
    <scope>NUCLEOTIDE SEQUENCE</scope>
</reference>
<sequence length="159" mass="18243">LSAEEVAGPLMDRCGFQSDRTVQGEWIWICLVSLWQRWWPDKLCLELLDDKIQSGYQELGQDQAACASTWLRAWSDVLRLCDATGIHSIEEFDDRFPMTQSLYNWSQDLEDALWNAGLDNREVLLARIAVCEEALHVPSRRPADDREPPTGPRRVLLQG</sequence>
<protein>
    <submittedName>
        <fullName evidence="2">Uncharacterized protein</fullName>
    </submittedName>
</protein>
<comment type="caution">
    <text evidence="2">The sequence shown here is derived from an EMBL/GenBank/DDBJ whole genome shotgun (WGS) entry which is preliminary data.</text>
</comment>
<feature type="non-terminal residue" evidence="2">
    <location>
        <position position="159"/>
    </location>
</feature>
<organism evidence="2">
    <name type="scientific">mine drainage metagenome</name>
    <dbReference type="NCBI Taxonomy" id="410659"/>
    <lineage>
        <taxon>unclassified sequences</taxon>
        <taxon>metagenomes</taxon>
        <taxon>ecological metagenomes</taxon>
    </lineage>
</organism>
<dbReference type="EMBL" id="AUZY01002865">
    <property type="protein sequence ID" value="EQD71213.1"/>
    <property type="molecule type" value="Genomic_DNA"/>
</dbReference>
<evidence type="ECO:0000313" key="2">
    <source>
        <dbReference type="EMBL" id="EQD71213.1"/>
    </source>
</evidence>
<feature type="region of interest" description="Disordered" evidence="1">
    <location>
        <begin position="138"/>
        <end position="159"/>
    </location>
</feature>
<proteinExistence type="predicted"/>
<gene>
    <name evidence="2" type="ORF">B1B_04585</name>
</gene>
<accession>T1BRN1</accession>
<reference evidence="2" key="2">
    <citation type="journal article" date="2014" name="ISME J.">
        <title>Microbial stratification in low pH oxic and suboxic macroscopic growths along an acid mine drainage.</title>
        <authorList>
            <person name="Mendez-Garcia C."/>
            <person name="Mesa V."/>
            <person name="Sprenger R.R."/>
            <person name="Richter M."/>
            <person name="Diez M.S."/>
            <person name="Solano J."/>
            <person name="Bargiela R."/>
            <person name="Golyshina O.V."/>
            <person name="Manteca A."/>
            <person name="Ramos J.L."/>
            <person name="Gallego J.R."/>
            <person name="Llorente I."/>
            <person name="Martins Dos Santos V.A."/>
            <person name="Jensen O.N."/>
            <person name="Pelaez A.I."/>
            <person name="Sanchez J."/>
            <person name="Ferrer M."/>
        </authorList>
    </citation>
    <scope>NUCLEOTIDE SEQUENCE</scope>
</reference>
<evidence type="ECO:0000256" key="1">
    <source>
        <dbReference type="SAM" id="MobiDB-lite"/>
    </source>
</evidence>
<feature type="non-terminal residue" evidence="2">
    <location>
        <position position="1"/>
    </location>
</feature>